<dbReference type="CDD" id="cd00041">
    <property type="entry name" value="CUB"/>
    <property type="match status" value="2"/>
</dbReference>
<dbReference type="Pfam" id="PF00431">
    <property type="entry name" value="CUB"/>
    <property type="match status" value="3"/>
</dbReference>
<keyword evidence="1" id="KW-0677">Repeat</keyword>
<dbReference type="STRING" id="174720.A0A0N5C437"/>
<dbReference type="SUPFAM" id="SSF57424">
    <property type="entry name" value="LDL receptor-like module"/>
    <property type="match status" value="1"/>
</dbReference>
<feature type="compositionally biased region" description="Polar residues" evidence="4">
    <location>
        <begin position="596"/>
        <end position="609"/>
    </location>
</feature>
<dbReference type="SMART" id="SM00192">
    <property type="entry name" value="LDLa"/>
    <property type="match status" value="1"/>
</dbReference>
<keyword evidence="2 3" id="KW-1015">Disulfide bond</keyword>
<dbReference type="Pfam" id="PF00057">
    <property type="entry name" value="Ldl_recept_a"/>
    <property type="match status" value="1"/>
</dbReference>
<proteinExistence type="predicted"/>
<feature type="disulfide bond" evidence="3">
    <location>
        <begin position="393"/>
        <end position="408"/>
    </location>
</feature>
<keyword evidence="5" id="KW-0812">Transmembrane</keyword>
<dbReference type="PANTHER" id="PTHR24251">
    <property type="entry name" value="OVOCHYMASE-RELATED"/>
    <property type="match status" value="1"/>
</dbReference>
<evidence type="ECO:0000256" key="1">
    <source>
        <dbReference type="ARBA" id="ARBA00022737"/>
    </source>
</evidence>
<feature type="signal peptide" evidence="6">
    <location>
        <begin position="1"/>
        <end position="25"/>
    </location>
</feature>
<dbReference type="PROSITE" id="PS01180">
    <property type="entry name" value="CUB"/>
    <property type="match status" value="2"/>
</dbReference>
<dbReference type="SMART" id="SM00042">
    <property type="entry name" value="CUB"/>
    <property type="match status" value="2"/>
</dbReference>
<feature type="domain" description="CUB" evidence="7">
    <location>
        <begin position="246"/>
        <end position="367"/>
    </location>
</feature>
<accession>A0A0N5C437</accession>
<dbReference type="InterPro" id="IPR035914">
    <property type="entry name" value="Sperma_CUB_dom_sf"/>
</dbReference>
<feature type="region of interest" description="Disordered" evidence="4">
    <location>
        <begin position="699"/>
        <end position="747"/>
    </location>
</feature>
<keyword evidence="5" id="KW-0472">Membrane</keyword>
<dbReference type="CDD" id="cd00112">
    <property type="entry name" value="LDLa"/>
    <property type="match status" value="1"/>
</dbReference>
<feature type="region of interest" description="Disordered" evidence="4">
    <location>
        <begin position="596"/>
        <end position="619"/>
    </location>
</feature>
<evidence type="ECO:0000256" key="4">
    <source>
        <dbReference type="SAM" id="MobiDB-lite"/>
    </source>
</evidence>
<feature type="domain" description="CUB" evidence="7">
    <location>
        <begin position="90"/>
        <end position="232"/>
    </location>
</feature>
<evidence type="ECO:0000259" key="7">
    <source>
        <dbReference type="PROSITE" id="PS01180"/>
    </source>
</evidence>
<dbReference type="Proteomes" id="UP000046392">
    <property type="component" value="Unplaced"/>
</dbReference>
<keyword evidence="6" id="KW-0732">Signal</keyword>
<dbReference type="Gene3D" id="2.60.120.290">
    <property type="entry name" value="Spermadhesin, CUB domain"/>
    <property type="match status" value="2"/>
</dbReference>
<evidence type="ECO:0000256" key="6">
    <source>
        <dbReference type="SAM" id="SignalP"/>
    </source>
</evidence>
<dbReference type="PANTHER" id="PTHR24251:SF28">
    <property type="entry name" value="NEUROPILIN AND TOLLOID-LIKE, ISOFORM B"/>
    <property type="match status" value="1"/>
</dbReference>
<dbReference type="Gene3D" id="4.10.400.10">
    <property type="entry name" value="Low-density Lipoprotein Receptor"/>
    <property type="match status" value="1"/>
</dbReference>
<keyword evidence="8" id="KW-1185">Reference proteome</keyword>
<feature type="disulfide bond" evidence="3">
    <location>
        <begin position="381"/>
        <end position="399"/>
    </location>
</feature>
<dbReference type="SUPFAM" id="SSF49854">
    <property type="entry name" value="Spermadhesin, CUB domain"/>
    <property type="match status" value="2"/>
</dbReference>
<keyword evidence="5" id="KW-1133">Transmembrane helix</keyword>
<evidence type="ECO:0000256" key="3">
    <source>
        <dbReference type="PROSITE-ProRule" id="PRU00124"/>
    </source>
</evidence>
<feature type="transmembrane region" description="Helical" evidence="5">
    <location>
        <begin position="423"/>
        <end position="445"/>
    </location>
</feature>
<dbReference type="InterPro" id="IPR002172">
    <property type="entry name" value="LDrepeatLR_classA_rpt"/>
</dbReference>
<evidence type="ECO:0000313" key="8">
    <source>
        <dbReference type="Proteomes" id="UP000046392"/>
    </source>
</evidence>
<dbReference type="InterPro" id="IPR000859">
    <property type="entry name" value="CUB_dom"/>
</dbReference>
<reference evidence="9" key="1">
    <citation type="submission" date="2017-02" db="UniProtKB">
        <authorList>
            <consortium name="WormBaseParasite"/>
        </authorList>
    </citation>
    <scope>IDENTIFICATION</scope>
</reference>
<evidence type="ECO:0000256" key="2">
    <source>
        <dbReference type="ARBA" id="ARBA00023157"/>
    </source>
</evidence>
<dbReference type="WBParaSite" id="SPAL_0001272200.1">
    <property type="protein sequence ID" value="SPAL_0001272200.1"/>
    <property type="gene ID" value="SPAL_0001272200"/>
</dbReference>
<protein>
    <submittedName>
        <fullName evidence="9">CUB domain-containing protein</fullName>
    </submittedName>
</protein>
<feature type="chain" id="PRO_5005895427" evidence="6">
    <location>
        <begin position="26"/>
        <end position="747"/>
    </location>
</feature>
<dbReference type="AlphaFoldDB" id="A0A0N5C437"/>
<evidence type="ECO:0000256" key="5">
    <source>
        <dbReference type="SAM" id="Phobius"/>
    </source>
</evidence>
<evidence type="ECO:0000313" key="9">
    <source>
        <dbReference type="WBParaSite" id="SPAL_0001272200.1"/>
    </source>
</evidence>
<dbReference type="PROSITE" id="PS50068">
    <property type="entry name" value="LDLRA_2"/>
    <property type="match status" value="1"/>
</dbReference>
<dbReference type="InterPro" id="IPR036055">
    <property type="entry name" value="LDL_receptor-like_sf"/>
</dbReference>
<organism evidence="8 9">
    <name type="scientific">Strongyloides papillosus</name>
    <name type="common">Intestinal threadworm</name>
    <dbReference type="NCBI Taxonomy" id="174720"/>
    <lineage>
        <taxon>Eukaryota</taxon>
        <taxon>Metazoa</taxon>
        <taxon>Ecdysozoa</taxon>
        <taxon>Nematoda</taxon>
        <taxon>Chromadorea</taxon>
        <taxon>Rhabditida</taxon>
        <taxon>Tylenchina</taxon>
        <taxon>Panagrolaimomorpha</taxon>
        <taxon>Strongyloidoidea</taxon>
        <taxon>Strongyloididae</taxon>
        <taxon>Strongyloides</taxon>
    </lineage>
</organism>
<comment type="caution">
    <text evidence="3">Lacks conserved residue(s) required for the propagation of feature annotation.</text>
</comment>
<sequence length="747" mass="85561">MVILGSNEILVMLLFFLLTSLDISAKFSLNVKNIEEINDDKLNKPTESLPQLQNDISLITSDPKPTKPIYMPLEAISMDVIHHMDQDSECKEFMPGGMSGINEFASPRYPSLYPSNIDCVRIIYAPSGYDIIITFKNIFQIESSYKEILKENDSNQQNFNNTKPNNLLIQDCPNDYLTIRDGRFSFSPLVAKLCGNKVPIFNITLHSGFAWLHFHSDSLLQYTGFQATYEFIKTKTSTHIQIPCYFSNIIKYDGIVNSSLLTEFYSIYRNNTGPLECVWQFSVPLQDMERLKIAIFVEEFHLADPNECTSNFVELYQGHVSELPIQRFCGTQVTHTYSNANSVYLKFYAHGKSQVEKLKLLVLYSTYAPYSNCTEHEMFSCGGDICIPKELKCNGRNNCLYQQDEYNCTTHRRLWDKIFSSSLASLIMLIICVFFVVLSLCIWYNPFKYYYRRSKKQSSNNFDSQKNLDIFATDVSNDFTATHSSQQNRSNSNQSTNNSVFAINSRIYSSPSSSMFNATSNNKKFLRSRTIDMECISNFLDNAQRTNSTASNLSNLNKNSLDVPEKQCKISFQENPVNLRNSSIPGNKKEMPIKSIIQTPQNSNSSPPTRNYRKSNFRKPKLSNITSSLIADDFNIEINNLDSQNYTTIDQILHSKSHHQNCKRNSDLPQHIFKRQRKFNHGSFSEIDTSHLHQASLTARKRSNKDAKNNPELEYESFTNKRDNLTISSPRDSSCEPLIGRGTEKIV</sequence>
<name>A0A0N5C437_STREA</name>